<proteinExistence type="predicted"/>
<reference evidence="4 5" key="1">
    <citation type="journal article" date="2021" name="Commun. Biol.">
        <title>The genome of Shorea leprosula (Dipterocarpaceae) highlights the ecological relevance of drought in aseasonal tropical rainforests.</title>
        <authorList>
            <person name="Ng K.K.S."/>
            <person name="Kobayashi M.J."/>
            <person name="Fawcett J.A."/>
            <person name="Hatakeyama M."/>
            <person name="Paape T."/>
            <person name="Ng C.H."/>
            <person name="Ang C.C."/>
            <person name="Tnah L.H."/>
            <person name="Lee C.T."/>
            <person name="Nishiyama T."/>
            <person name="Sese J."/>
            <person name="O'Brien M.J."/>
            <person name="Copetti D."/>
            <person name="Mohd Noor M.I."/>
            <person name="Ong R.C."/>
            <person name="Putra M."/>
            <person name="Sireger I.Z."/>
            <person name="Indrioko S."/>
            <person name="Kosugi Y."/>
            <person name="Izuno A."/>
            <person name="Isagi Y."/>
            <person name="Lee S.L."/>
            <person name="Shimizu K.K."/>
        </authorList>
    </citation>
    <scope>NUCLEOTIDE SEQUENCE [LARGE SCALE GENOMIC DNA]</scope>
    <source>
        <strain evidence="4">214</strain>
    </source>
</reference>
<keyword evidence="1" id="KW-0539">Nucleus</keyword>
<dbReference type="PROSITE" id="PS51011">
    <property type="entry name" value="ARID"/>
    <property type="match status" value="1"/>
</dbReference>
<dbReference type="PANTHER" id="PTHR46410">
    <property type="entry name" value="AT-RICH INTERACTIVE DOMAIN-CONTAINING PROTEIN 2"/>
    <property type="match status" value="1"/>
</dbReference>
<gene>
    <name evidence="4" type="ORF">SLEP1_g9960</name>
</gene>
<dbReference type="Gene3D" id="1.10.150.60">
    <property type="entry name" value="ARID DNA-binding domain"/>
    <property type="match status" value="1"/>
</dbReference>
<evidence type="ECO:0000313" key="5">
    <source>
        <dbReference type="Proteomes" id="UP001054252"/>
    </source>
</evidence>
<dbReference type="SMART" id="SM00501">
    <property type="entry name" value="BRIGHT"/>
    <property type="match status" value="1"/>
</dbReference>
<keyword evidence="5" id="KW-1185">Reference proteome</keyword>
<dbReference type="SMART" id="SM01189">
    <property type="entry name" value="ELM2"/>
    <property type="match status" value="1"/>
</dbReference>
<name>A0AAV5IFV1_9ROSI</name>
<dbReference type="CDD" id="cd16100">
    <property type="entry name" value="ARID"/>
    <property type="match status" value="1"/>
</dbReference>
<dbReference type="InterPro" id="IPR036431">
    <property type="entry name" value="ARID_dom_sf"/>
</dbReference>
<protein>
    <recommendedName>
        <fullName evidence="3">ARID domain-containing protein</fullName>
    </recommendedName>
</protein>
<evidence type="ECO:0000256" key="2">
    <source>
        <dbReference type="SAM" id="MobiDB-lite"/>
    </source>
</evidence>
<comment type="caution">
    <text evidence="4">The sequence shown here is derived from an EMBL/GenBank/DDBJ whole genome shotgun (WGS) entry which is preliminary data.</text>
</comment>
<dbReference type="Pfam" id="PF01388">
    <property type="entry name" value="ARID"/>
    <property type="match status" value="1"/>
</dbReference>
<feature type="domain" description="ARID" evidence="3">
    <location>
        <begin position="39"/>
        <end position="132"/>
    </location>
</feature>
<evidence type="ECO:0000313" key="4">
    <source>
        <dbReference type="EMBL" id="GKU96763.1"/>
    </source>
</evidence>
<dbReference type="AlphaFoldDB" id="A0AAV5IFV1"/>
<evidence type="ECO:0000259" key="3">
    <source>
        <dbReference type="PROSITE" id="PS51011"/>
    </source>
</evidence>
<feature type="region of interest" description="Disordered" evidence="2">
    <location>
        <begin position="346"/>
        <end position="377"/>
    </location>
</feature>
<dbReference type="GO" id="GO:0003677">
    <property type="term" value="F:DNA binding"/>
    <property type="evidence" value="ECO:0007669"/>
    <property type="project" value="InterPro"/>
</dbReference>
<dbReference type="InterPro" id="IPR001606">
    <property type="entry name" value="ARID_dom"/>
</dbReference>
<dbReference type="PANTHER" id="PTHR46410:SF1">
    <property type="entry name" value="AT-RICH INTERACTIVE DOMAIN-CONTAINING PROTEIN 1"/>
    <property type="match status" value="1"/>
</dbReference>
<dbReference type="SUPFAM" id="SSF46774">
    <property type="entry name" value="ARID-like"/>
    <property type="match status" value="1"/>
</dbReference>
<evidence type="ECO:0000256" key="1">
    <source>
        <dbReference type="ARBA" id="ARBA00023242"/>
    </source>
</evidence>
<feature type="region of interest" description="Disordered" evidence="2">
    <location>
        <begin position="553"/>
        <end position="579"/>
    </location>
</feature>
<accession>A0AAV5IFV1</accession>
<dbReference type="EMBL" id="BPVZ01000010">
    <property type="protein sequence ID" value="GKU96763.1"/>
    <property type="molecule type" value="Genomic_DNA"/>
</dbReference>
<organism evidence="4 5">
    <name type="scientific">Rubroshorea leprosula</name>
    <dbReference type="NCBI Taxonomy" id="152421"/>
    <lineage>
        <taxon>Eukaryota</taxon>
        <taxon>Viridiplantae</taxon>
        <taxon>Streptophyta</taxon>
        <taxon>Embryophyta</taxon>
        <taxon>Tracheophyta</taxon>
        <taxon>Spermatophyta</taxon>
        <taxon>Magnoliopsida</taxon>
        <taxon>eudicotyledons</taxon>
        <taxon>Gunneridae</taxon>
        <taxon>Pentapetalae</taxon>
        <taxon>rosids</taxon>
        <taxon>malvids</taxon>
        <taxon>Malvales</taxon>
        <taxon>Dipterocarpaceae</taxon>
        <taxon>Rubroshorea</taxon>
    </lineage>
</organism>
<dbReference type="Proteomes" id="UP001054252">
    <property type="component" value="Unassembled WGS sequence"/>
</dbReference>
<sequence length="579" mass="65230">MAGWTEVADGGDLGCVEHNESLADIEPLSTGSGLEVEFGQLRCTFDEILGSFLEEVCARDCFWSFPPMLGNGQSVNLFKLFLAVRERGGYNVVSENGLWDSVAEECGLGLIGASSIKLVYVKYLEAFERLLEILVESKGLKGKQSDTDLELSSDLMGLSKDLEGFLSELDKKNVGNPQLEASLLSNSDSSKKSVSGGEVVSTKRVLDFGEVGKLQNEDDKVMVDVKNVVVEDCGEGKSCAISDNEKKPCSHKRKRDSMLGMLNWVTKVAENPCDTIVGSLPERSKWNSHGRDEFWKQVLLFREATLTTRRSASSAQQSHWQKTQKMHPCMYDDQTGSAYDLRERLSSTKKKTASKTHACSSKQTDLEDDNRVDGTGDPASAGSVFDYDIDYQIPIGPDFQAELPEWTGSDYKSEPKWLGSRIWPLAIKDPNVLIERDPIGRGRQESCGCQFPGSIQCVKFHIAEKRYRVKLELASAFRDWKFHRMGEEVAFSWNTGDQKLFDFILKNNSLSLDRCFWDQIYKRLPNKSREDLVSYYFNVFMLQKRAYQNRYTPNKIDSDDDESGHPILLTPKKVRKKSK</sequence>
<dbReference type="SMART" id="SM01014">
    <property type="entry name" value="ARID"/>
    <property type="match status" value="1"/>
</dbReference>
<dbReference type="InterPro" id="IPR000949">
    <property type="entry name" value="ELM2_dom"/>
</dbReference>